<sequence>MGNHEWDDEQIEQLLSNAPKIKDERSKEDILAKLKSDPRLNGPEKKKNWQKWMPASITAAAVVTMTILVSSFFNENISVPQEAGMEDRAAESPESSEPVEAKLYKEESTDYTDEESETNSIATTMQDVSLPRMAVYPSDLEEYKEFRLALSSQAEAIPVTFLISKEKIAEDFGGNWPSELELYRKYAADINENAFGFSEYHPMIGQFKEEKGLIIHTLPKDHPYDMGSAAEHQYFQTIEWTFSEEHDLLKVINKDGSNAEFAHMGLLKSVALNNPFKKTAYYLYTLENNQQLLVPWTGKTFEDLPSALKEMKSAQSDFFKPIIPKNVNFTVNEDKEVATITFDKTVDLEAMDREEAGKMMDGILLTAASFNLKVKFENVKQTEWNGFDLTQPLPQPIGPNPFYLNN</sequence>
<gene>
    <name evidence="2" type="ORF">ACFOZY_11230</name>
</gene>
<evidence type="ECO:0000313" key="3">
    <source>
        <dbReference type="Proteomes" id="UP001595817"/>
    </source>
</evidence>
<keyword evidence="3" id="KW-1185">Reference proteome</keyword>
<dbReference type="EMBL" id="JBHSEC010000019">
    <property type="protein sequence ID" value="MFC4410991.1"/>
    <property type="molecule type" value="Genomic_DNA"/>
</dbReference>
<evidence type="ECO:0000313" key="2">
    <source>
        <dbReference type="EMBL" id="MFC4410991.1"/>
    </source>
</evidence>
<dbReference type="Proteomes" id="UP001595817">
    <property type="component" value="Unassembled WGS sequence"/>
</dbReference>
<feature type="region of interest" description="Disordered" evidence="1">
    <location>
        <begin position="16"/>
        <end position="47"/>
    </location>
</feature>
<evidence type="ECO:0000256" key="1">
    <source>
        <dbReference type="SAM" id="MobiDB-lite"/>
    </source>
</evidence>
<accession>A0ABV8X627</accession>
<organism evidence="2 3">
    <name type="scientific">Chungangia koreensis</name>
    <dbReference type="NCBI Taxonomy" id="752657"/>
    <lineage>
        <taxon>Bacteria</taxon>
        <taxon>Bacillati</taxon>
        <taxon>Bacillota</taxon>
        <taxon>Bacilli</taxon>
        <taxon>Lactobacillales</taxon>
        <taxon>Chungangia</taxon>
    </lineage>
</organism>
<comment type="caution">
    <text evidence="2">The sequence shown here is derived from an EMBL/GenBank/DDBJ whole genome shotgun (WGS) entry which is preliminary data.</text>
</comment>
<feature type="compositionally biased region" description="Basic and acidic residues" evidence="1">
    <location>
        <begin position="20"/>
        <end position="47"/>
    </location>
</feature>
<proteinExistence type="predicted"/>
<protein>
    <submittedName>
        <fullName evidence="2">Uncharacterized protein</fullName>
    </submittedName>
</protein>
<reference evidence="3" key="1">
    <citation type="journal article" date="2019" name="Int. J. Syst. Evol. Microbiol.">
        <title>The Global Catalogue of Microorganisms (GCM) 10K type strain sequencing project: providing services to taxonomists for standard genome sequencing and annotation.</title>
        <authorList>
            <consortium name="The Broad Institute Genomics Platform"/>
            <consortium name="The Broad Institute Genome Sequencing Center for Infectious Disease"/>
            <person name="Wu L."/>
            <person name="Ma J."/>
        </authorList>
    </citation>
    <scope>NUCLEOTIDE SEQUENCE [LARGE SCALE GENOMIC DNA]</scope>
    <source>
        <strain evidence="3">CCUG 59778</strain>
    </source>
</reference>
<dbReference type="RefSeq" id="WP_378155447.1">
    <property type="nucleotide sequence ID" value="NZ_JBHSEC010000019.1"/>
</dbReference>
<name>A0ABV8X627_9LACT</name>